<organism evidence="3 4">
    <name type="scientific">Hypocrea atroviridis (strain ATCC 20476 / IMI 206040)</name>
    <name type="common">Trichoderma atroviride</name>
    <dbReference type="NCBI Taxonomy" id="452589"/>
    <lineage>
        <taxon>Eukaryota</taxon>
        <taxon>Fungi</taxon>
        <taxon>Dikarya</taxon>
        <taxon>Ascomycota</taxon>
        <taxon>Pezizomycotina</taxon>
        <taxon>Sordariomycetes</taxon>
        <taxon>Hypocreomycetidae</taxon>
        <taxon>Hypocreales</taxon>
        <taxon>Hypocreaceae</taxon>
        <taxon>Trichoderma</taxon>
    </lineage>
</organism>
<feature type="domain" description="Protein kinase" evidence="2">
    <location>
        <begin position="302"/>
        <end position="590"/>
    </location>
</feature>
<feature type="region of interest" description="Disordered" evidence="1">
    <location>
        <begin position="1"/>
        <end position="45"/>
    </location>
</feature>
<accession>G9NIH7</accession>
<dbReference type="GO" id="GO:0005524">
    <property type="term" value="F:ATP binding"/>
    <property type="evidence" value="ECO:0007669"/>
    <property type="project" value="InterPro"/>
</dbReference>
<evidence type="ECO:0000259" key="2">
    <source>
        <dbReference type="PROSITE" id="PS50011"/>
    </source>
</evidence>
<dbReference type="PANTHER" id="PTHR24359">
    <property type="entry name" value="SERINE/THREONINE-PROTEIN KINASE SBK1"/>
    <property type="match status" value="1"/>
</dbReference>
<sequence>MVKSKKELDSRPEQSAANKESKKATKPDNNIANDKGSDKKQVAIQPPYRQCIRRATLKFNMNTVVNINAQALGMSGRHVPHAAGELTLVQSQHDVGYSVQIAASPTDQRRTRRTSRGKVICLDLMFDPSSDFILLCNMTQSSAAEPIAIRPLPLSSRNEPLKLDPLGKVPLNSSYRVSAWNEHLFDITIFPRGYVSVAEPANQTMRVKKRALEASSSQLDPQNVKRAKLQETTDESNATTIIQTTAQPPPPPANELIAVKTISNTDRPDTSLLSGICHPLEHLRLGDTVKIASATQEEDYTITRKDDISVQRNSIVFKAHHSSFPDRSIAVKVWRSKLDYDPISKQGVNISAVGKHWLNEVRNHFKVNQHPAIATVLGFDARLLSLYMEHVNAPSLQGYRERGRNPYCTLNSLDAKRVLHDITDALNFIHSKGITHDDIKPANILYSKQRGPVLIDFGWSSNGHVHTAGSPWYIPPEYANNGERGAAADIFALGVVTLFVLGMIPLPELQSPPLVWHISRIRGGGPETFAAAEAMNRWYKIVQEAAKESTVDLDDSGDVAVGDIVARMVDEDVERRIKGPQIIRALDRHK</sequence>
<keyword evidence="4" id="KW-1185">Reference proteome</keyword>
<feature type="compositionally biased region" description="Basic and acidic residues" evidence="1">
    <location>
        <begin position="1"/>
        <end position="12"/>
    </location>
</feature>
<dbReference type="GO" id="GO:0004674">
    <property type="term" value="F:protein serine/threonine kinase activity"/>
    <property type="evidence" value="ECO:0007669"/>
    <property type="project" value="TreeGrafter"/>
</dbReference>
<dbReference type="Proteomes" id="UP000005426">
    <property type="component" value="Unassembled WGS sequence"/>
</dbReference>
<gene>
    <name evidence="3" type="ORF">TRIATDRAFT_50900</name>
</gene>
<dbReference type="InterPro" id="IPR008271">
    <property type="entry name" value="Ser/Thr_kinase_AS"/>
</dbReference>
<dbReference type="SMART" id="SM00220">
    <property type="entry name" value="S_TKc"/>
    <property type="match status" value="1"/>
</dbReference>
<dbReference type="eggNOG" id="KOG0583">
    <property type="taxonomic scope" value="Eukaryota"/>
</dbReference>
<dbReference type="OrthoDB" id="1668230at2759"/>
<dbReference type="SUPFAM" id="SSF56112">
    <property type="entry name" value="Protein kinase-like (PK-like)"/>
    <property type="match status" value="1"/>
</dbReference>
<dbReference type="KEGG" id="tatv:25784966"/>
<evidence type="ECO:0000313" key="4">
    <source>
        <dbReference type="Proteomes" id="UP000005426"/>
    </source>
</evidence>
<dbReference type="InterPro" id="IPR011009">
    <property type="entry name" value="Kinase-like_dom_sf"/>
</dbReference>
<dbReference type="HOGENOM" id="CLU_462357_0_0_1"/>
<dbReference type="OMA" id="HTAGSPW"/>
<dbReference type="PROSITE" id="PS00108">
    <property type="entry name" value="PROTEIN_KINASE_ST"/>
    <property type="match status" value="1"/>
</dbReference>
<dbReference type="AlphaFoldDB" id="G9NIH7"/>
<dbReference type="STRING" id="452589.G9NIH7"/>
<comment type="caution">
    <text evidence="3">The sequence shown here is derived from an EMBL/GenBank/DDBJ whole genome shotgun (WGS) entry which is preliminary data.</text>
</comment>
<protein>
    <recommendedName>
        <fullName evidence="2">Protein kinase domain-containing protein</fullName>
    </recommendedName>
</protein>
<name>G9NIH7_HYPAI</name>
<proteinExistence type="predicted"/>
<dbReference type="InterPro" id="IPR000719">
    <property type="entry name" value="Prot_kinase_dom"/>
</dbReference>
<evidence type="ECO:0000256" key="1">
    <source>
        <dbReference type="SAM" id="MobiDB-lite"/>
    </source>
</evidence>
<dbReference type="GeneID" id="25784966"/>
<evidence type="ECO:0000313" key="3">
    <source>
        <dbReference type="EMBL" id="EHK49589.1"/>
    </source>
</evidence>
<dbReference type="EMBL" id="ABDG02000016">
    <property type="protein sequence ID" value="EHK49589.1"/>
    <property type="molecule type" value="Genomic_DNA"/>
</dbReference>
<feature type="region of interest" description="Disordered" evidence="1">
    <location>
        <begin position="213"/>
        <end position="236"/>
    </location>
</feature>
<dbReference type="PROSITE" id="PS50011">
    <property type="entry name" value="PROTEIN_KINASE_DOM"/>
    <property type="match status" value="1"/>
</dbReference>
<dbReference type="Gene3D" id="1.10.510.10">
    <property type="entry name" value="Transferase(Phosphotransferase) domain 1"/>
    <property type="match status" value="1"/>
</dbReference>
<dbReference type="PANTHER" id="PTHR24359:SF1">
    <property type="entry name" value="INHIBITOR OF NUCLEAR FACTOR KAPPA-B KINASE EPSILON SUBUNIT HOMOLOG 1-RELATED"/>
    <property type="match status" value="1"/>
</dbReference>
<dbReference type="Pfam" id="PF00069">
    <property type="entry name" value="Pkinase"/>
    <property type="match status" value="1"/>
</dbReference>
<reference evidence="3 4" key="1">
    <citation type="journal article" date="2011" name="Genome Biol.">
        <title>Comparative genome sequence analysis underscores mycoparasitism as the ancestral life style of Trichoderma.</title>
        <authorList>
            <person name="Kubicek C.P."/>
            <person name="Herrera-Estrella A."/>
            <person name="Seidl-Seiboth V."/>
            <person name="Martinez D.A."/>
            <person name="Druzhinina I.S."/>
            <person name="Thon M."/>
            <person name="Zeilinger S."/>
            <person name="Casas-Flores S."/>
            <person name="Horwitz B.A."/>
            <person name="Mukherjee P.K."/>
            <person name="Mukherjee M."/>
            <person name="Kredics L."/>
            <person name="Alcaraz L.D."/>
            <person name="Aerts A."/>
            <person name="Antal Z."/>
            <person name="Atanasova L."/>
            <person name="Cervantes-Badillo M.G."/>
            <person name="Challacombe J."/>
            <person name="Chertkov O."/>
            <person name="McCluskey K."/>
            <person name="Coulpier F."/>
            <person name="Deshpande N."/>
            <person name="von Doehren H."/>
            <person name="Ebbole D.J."/>
            <person name="Esquivel-Naranjo E.U."/>
            <person name="Fekete E."/>
            <person name="Flipphi M."/>
            <person name="Glaser F."/>
            <person name="Gomez-Rodriguez E.Y."/>
            <person name="Gruber S."/>
            <person name="Han C."/>
            <person name="Henrissat B."/>
            <person name="Hermosa R."/>
            <person name="Hernandez-Onate M."/>
            <person name="Karaffa L."/>
            <person name="Kosti I."/>
            <person name="Le Crom S."/>
            <person name="Lindquist E."/>
            <person name="Lucas S."/>
            <person name="Luebeck M."/>
            <person name="Luebeck P.S."/>
            <person name="Margeot A."/>
            <person name="Metz B."/>
            <person name="Misra M."/>
            <person name="Nevalainen H."/>
            <person name="Omann M."/>
            <person name="Packer N."/>
            <person name="Perrone G."/>
            <person name="Uresti-Rivera E.E."/>
            <person name="Salamov A."/>
            <person name="Schmoll M."/>
            <person name="Seiboth B."/>
            <person name="Shapiro H."/>
            <person name="Sukno S."/>
            <person name="Tamayo-Ramos J.A."/>
            <person name="Tisch D."/>
            <person name="Wiest A."/>
            <person name="Wilkinson H.H."/>
            <person name="Zhang M."/>
            <person name="Coutinho P.M."/>
            <person name="Kenerley C.M."/>
            <person name="Monte E."/>
            <person name="Baker S.E."/>
            <person name="Grigoriev I.V."/>
        </authorList>
    </citation>
    <scope>NUCLEOTIDE SEQUENCE [LARGE SCALE GENOMIC DNA]</scope>
    <source>
        <strain evidence="4">ATCC 20476 / IMI 206040</strain>
    </source>
</reference>